<sequence>MVTTAQTTKKEGNVANKVKEIWKSGKAVVNAWLAIPSGFSAEMIAQCGFDSVTVDMQHGVQDYLSMVQCFQAMDKHPVTPMVRVPWNEPGIIGKVLDGGAYGVICPMVNTPQEARNLVSYSKYPPQGVRSNGPIRAGMYGTAGSYQKTANADTILLPMMETKTAVENMEAILDVEGIDGVYIGPSDLGFSYGLEPKLDRSEPEILAIYEKIIKECGKRGLNPGIHCSGAEGAARAINMGFKLVTLSNEVGLMTTYAKMQVNATRKDSGGKA</sequence>
<dbReference type="OMA" id="RAMQNWY"/>
<gene>
    <name evidence="5" type="ORF">NK6_7001</name>
</gene>
<protein>
    <submittedName>
        <fullName evidence="5">2,4-dihydroxyhept-2-ene-1,7-dioic acid aldolase</fullName>
    </submittedName>
</protein>
<dbReference type="InterPro" id="IPR015813">
    <property type="entry name" value="Pyrv/PenolPyrv_kinase-like_dom"/>
</dbReference>
<dbReference type="RefSeq" id="WP_011085757.1">
    <property type="nucleotide sequence ID" value="NZ_JBIYEG010000002.1"/>
</dbReference>
<dbReference type="Gene3D" id="3.20.20.60">
    <property type="entry name" value="Phosphoenolpyruvate-binding domains"/>
    <property type="match status" value="1"/>
</dbReference>
<dbReference type="GO" id="GO:0046872">
    <property type="term" value="F:metal ion binding"/>
    <property type="evidence" value="ECO:0007669"/>
    <property type="project" value="UniProtKB-KW"/>
</dbReference>
<name>A0A0E4BT79_9BRAD</name>
<feature type="domain" description="HpcH/HpaI aldolase/citrate lyase" evidence="4">
    <location>
        <begin position="39"/>
        <end position="220"/>
    </location>
</feature>
<dbReference type="PANTHER" id="PTHR30502:SF0">
    <property type="entry name" value="PHOSPHOENOLPYRUVATE CARBOXYLASE FAMILY PROTEIN"/>
    <property type="match status" value="1"/>
</dbReference>
<keyword evidence="3" id="KW-0456">Lyase</keyword>
<dbReference type="FunFam" id="3.20.20.60:FF:000085">
    <property type="entry name" value="2,4-dihydroxyhept-2-ene-1,7-dioic acid aldolase"/>
    <property type="match status" value="1"/>
</dbReference>
<dbReference type="GO" id="GO:0005737">
    <property type="term" value="C:cytoplasm"/>
    <property type="evidence" value="ECO:0007669"/>
    <property type="project" value="TreeGrafter"/>
</dbReference>
<dbReference type="Pfam" id="PF03328">
    <property type="entry name" value="HpcH_HpaI"/>
    <property type="match status" value="1"/>
</dbReference>
<proteinExistence type="inferred from homology"/>
<dbReference type="PANTHER" id="PTHR30502">
    <property type="entry name" value="2-KETO-3-DEOXY-L-RHAMNONATE ALDOLASE"/>
    <property type="match status" value="1"/>
</dbReference>
<dbReference type="InterPro" id="IPR005000">
    <property type="entry name" value="Aldolase/citrate-lyase_domain"/>
</dbReference>
<organism evidence="5 6">
    <name type="scientific">Bradyrhizobium diazoefficiens</name>
    <dbReference type="NCBI Taxonomy" id="1355477"/>
    <lineage>
        <taxon>Bacteria</taxon>
        <taxon>Pseudomonadati</taxon>
        <taxon>Pseudomonadota</taxon>
        <taxon>Alphaproteobacteria</taxon>
        <taxon>Hyphomicrobiales</taxon>
        <taxon>Nitrobacteraceae</taxon>
        <taxon>Bradyrhizobium</taxon>
    </lineage>
</organism>
<dbReference type="InterPro" id="IPR040442">
    <property type="entry name" value="Pyrv_kinase-like_dom_sf"/>
</dbReference>
<dbReference type="InterPro" id="IPR050251">
    <property type="entry name" value="HpcH-HpaI_aldolase"/>
</dbReference>
<reference evidence="5 6" key="1">
    <citation type="submission" date="2014-11" db="EMBL/GenBank/DDBJ databases">
        <title>Symbiosis island explosion on the genome of extra-slow-growing strains of soybean bradyrhizobia with massive insertion sequences.</title>
        <authorList>
            <person name="Iida T."/>
            <person name="Minamisawa K."/>
        </authorList>
    </citation>
    <scope>NUCLEOTIDE SEQUENCE [LARGE SCALE GENOMIC DNA]</scope>
    <source>
        <strain evidence="5 6">NK6</strain>
    </source>
</reference>
<evidence type="ECO:0000256" key="2">
    <source>
        <dbReference type="ARBA" id="ARBA00022723"/>
    </source>
</evidence>
<evidence type="ECO:0000256" key="3">
    <source>
        <dbReference type="ARBA" id="ARBA00023239"/>
    </source>
</evidence>
<dbReference type="AlphaFoldDB" id="A0A0E4BT79"/>
<dbReference type="GO" id="GO:0016832">
    <property type="term" value="F:aldehyde-lyase activity"/>
    <property type="evidence" value="ECO:0007669"/>
    <property type="project" value="TreeGrafter"/>
</dbReference>
<evidence type="ECO:0000313" key="5">
    <source>
        <dbReference type="EMBL" id="BAR60152.1"/>
    </source>
</evidence>
<keyword evidence="2" id="KW-0479">Metal-binding</keyword>
<dbReference type="Proteomes" id="UP000063308">
    <property type="component" value="Chromosome"/>
</dbReference>
<dbReference type="EMBL" id="AP014685">
    <property type="protein sequence ID" value="BAR60152.1"/>
    <property type="molecule type" value="Genomic_DNA"/>
</dbReference>
<accession>A0A0E4BT79</accession>
<evidence type="ECO:0000259" key="4">
    <source>
        <dbReference type="Pfam" id="PF03328"/>
    </source>
</evidence>
<comment type="similarity">
    <text evidence="1">Belongs to the HpcH/HpaI aldolase family.</text>
</comment>
<evidence type="ECO:0000313" key="6">
    <source>
        <dbReference type="Proteomes" id="UP000063308"/>
    </source>
</evidence>
<evidence type="ECO:0000256" key="1">
    <source>
        <dbReference type="ARBA" id="ARBA00005568"/>
    </source>
</evidence>
<dbReference type="SUPFAM" id="SSF51621">
    <property type="entry name" value="Phosphoenolpyruvate/pyruvate domain"/>
    <property type="match status" value="1"/>
</dbReference>